<gene>
    <name evidence="2" type="ORF">RF11_09406</name>
</gene>
<evidence type="ECO:0000313" key="3">
    <source>
        <dbReference type="Proteomes" id="UP000031668"/>
    </source>
</evidence>
<reference evidence="2 3" key="1">
    <citation type="journal article" date="2014" name="Genome Biol. Evol.">
        <title>The genome of the myxosporean Thelohanellus kitauei shows adaptations to nutrient acquisition within its fish host.</title>
        <authorList>
            <person name="Yang Y."/>
            <person name="Xiong J."/>
            <person name="Zhou Z."/>
            <person name="Huo F."/>
            <person name="Miao W."/>
            <person name="Ran C."/>
            <person name="Liu Y."/>
            <person name="Zhang J."/>
            <person name="Feng J."/>
            <person name="Wang M."/>
            <person name="Wang M."/>
            <person name="Wang L."/>
            <person name="Yao B."/>
        </authorList>
    </citation>
    <scope>NUCLEOTIDE SEQUENCE [LARGE SCALE GENOMIC DNA]</scope>
    <source>
        <strain evidence="2">Wuqing</strain>
    </source>
</reference>
<keyword evidence="3" id="KW-1185">Reference proteome</keyword>
<proteinExistence type="predicted"/>
<dbReference type="AlphaFoldDB" id="A0A0C2N2F9"/>
<dbReference type="OrthoDB" id="5985697at2759"/>
<evidence type="ECO:0000256" key="1">
    <source>
        <dbReference type="SAM" id="MobiDB-lite"/>
    </source>
</evidence>
<dbReference type="Proteomes" id="UP000031668">
    <property type="component" value="Unassembled WGS sequence"/>
</dbReference>
<sequence length="167" mass="19226">MKQLSVQETYIIIFSNSQAVLDWRFIHQKSFPGDVNPADIASRSAPVEEIKDNYRCSHGPKWIVAGCIINPNIKVYGKINIQTCTYFNQEEITKNILISQEKEENIKTAKLAWILYSQRSYFADSYKSLNTEAPDNFCKKKSIFPDTGGNMREKKSSTPFKPRVFNM</sequence>
<organism evidence="2 3">
    <name type="scientific">Thelohanellus kitauei</name>
    <name type="common">Myxosporean</name>
    <dbReference type="NCBI Taxonomy" id="669202"/>
    <lineage>
        <taxon>Eukaryota</taxon>
        <taxon>Metazoa</taxon>
        <taxon>Cnidaria</taxon>
        <taxon>Myxozoa</taxon>
        <taxon>Myxosporea</taxon>
        <taxon>Bivalvulida</taxon>
        <taxon>Platysporina</taxon>
        <taxon>Myxobolidae</taxon>
        <taxon>Thelohanellus</taxon>
    </lineage>
</organism>
<feature type="region of interest" description="Disordered" evidence="1">
    <location>
        <begin position="148"/>
        <end position="167"/>
    </location>
</feature>
<evidence type="ECO:0000313" key="2">
    <source>
        <dbReference type="EMBL" id="KII68057.1"/>
    </source>
</evidence>
<dbReference type="EMBL" id="JWZT01002976">
    <property type="protein sequence ID" value="KII68057.1"/>
    <property type="molecule type" value="Genomic_DNA"/>
</dbReference>
<comment type="caution">
    <text evidence="2">The sequence shown here is derived from an EMBL/GenBank/DDBJ whole genome shotgun (WGS) entry which is preliminary data.</text>
</comment>
<protein>
    <submittedName>
        <fullName evidence="2">Uncharacterized protein</fullName>
    </submittedName>
</protein>
<name>A0A0C2N2F9_THEKT</name>
<accession>A0A0C2N2F9</accession>